<reference evidence="1 2" key="1">
    <citation type="journal article" date="2018" name="Mol. Biol. Evol.">
        <title>Broad Genomic Sampling Reveals a Smut Pathogenic Ancestry of the Fungal Clade Ustilaginomycotina.</title>
        <authorList>
            <person name="Kijpornyongpan T."/>
            <person name="Mondo S.J."/>
            <person name="Barry K."/>
            <person name="Sandor L."/>
            <person name="Lee J."/>
            <person name="Lipzen A."/>
            <person name="Pangilinan J."/>
            <person name="LaButti K."/>
            <person name="Hainaut M."/>
            <person name="Henrissat B."/>
            <person name="Grigoriev I.V."/>
            <person name="Spatafora J.W."/>
            <person name="Aime M.C."/>
        </authorList>
    </citation>
    <scope>NUCLEOTIDE SEQUENCE [LARGE SCALE GENOMIC DNA]</scope>
    <source>
        <strain evidence="1 2">MCA 3645</strain>
    </source>
</reference>
<organism evidence="1 2">
    <name type="scientific">Testicularia cyperi</name>
    <dbReference type="NCBI Taxonomy" id="1882483"/>
    <lineage>
        <taxon>Eukaryota</taxon>
        <taxon>Fungi</taxon>
        <taxon>Dikarya</taxon>
        <taxon>Basidiomycota</taxon>
        <taxon>Ustilaginomycotina</taxon>
        <taxon>Ustilaginomycetes</taxon>
        <taxon>Ustilaginales</taxon>
        <taxon>Anthracoideaceae</taxon>
        <taxon>Testicularia</taxon>
    </lineage>
</organism>
<dbReference type="OrthoDB" id="2553351at2759"/>
<dbReference type="EMBL" id="KZ819191">
    <property type="protein sequence ID" value="PWZ00929.1"/>
    <property type="molecule type" value="Genomic_DNA"/>
</dbReference>
<accession>A0A317XU82</accession>
<proteinExistence type="predicted"/>
<sequence length="293" mass="30991">MKSHVPSHLIASQTSPPAPDVLFLLVSGEESSLVDLGQMNGRAGYKKEEKGRMNGDAARDDACLFSCFLFTPCDWTTQTHTLYPLTTLLGGQQNRPVTLLLTRRRSGLKTKTGTKMFSKSTTLAWKSAYPTLLFPALLSLVFCGPSPVRTDTNAVPMPDYTPSNLPVASTFFWFSSVEVGVCYQPKGRLTSVKGAIHCSHQGDFDELNNTYALPQTCVALQPIGGPLSTAILTGCSDAGGTFNKIAPAPTNQDGQQGAMAINNQQPTTTDPNAVGGTGGEGGGGIGGFLSKII</sequence>
<dbReference type="InParanoid" id="A0A317XU82"/>
<name>A0A317XU82_9BASI</name>
<dbReference type="AlphaFoldDB" id="A0A317XU82"/>
<dbReference type="Proteomes" id="UP000246740">
    <property type="component" value="Unassembled WGS sequence"/>
</dbReference>
<keyword evidence="2" id="KW-1185">Reference proteome</keyword>
<gene>
    <name evidence="1" type="ORF">BCV70DRAFT_199298</name>
</gene>
<evidence type="ECO:0000313" key="1">
    <source>
        <dbReference type="EMBL" id="PWZ00929.1"/>
    </source>
</evidence>
<evidence type="ECO:0000313" key="2">
    <source>
        <dbReference type="Proteomes" id="UP000246740"/>
    </source>
</evidence>
<protein>
    <submittedName>
        <fullName evidence="1">Uncharacterized protein</fullName>
    </submittedName>
</protein>
<dbReference type="STRING" id="1882483.A0A317XU82"/>